<proteinExistence type="predicted"/>
<dbReference type="Pfam" id="PF03160">
    <property type="entry name" value="Calx-beta"/>
    <property type="match status" value="3"/>
</dbReference>
<dbReference type="PANTHER" id="PTHR11878:SF65">
    <property type="entry name" value="NA_CA-EXCHANGE PROTEIN, ISOFORM G"/>
    <property type="match status" value="1"/>
</dbReference>
<protein>
    <recommendedName>
        <fullName evidence="5">Calx-beta domain-containing protein</fullName>
    </recommendedName>
</protein>
<organism evidence="6 7">
    <name type="scientific">Candidatus Accumulibacter phosphatis</name>
    <dbReference type="NCBI Taxonomy" id="327160"/>
    <lineage>
        <taxon>Bacteria</taxon>
        <taxon>Pseudomonadati</taxon>
        <taxon>Pseudomonadota</taxon>
        <taxon>Betaproteobacteria</taxon>
        <taxon>Candidatus Accumulibacter</taxon>
    </lineage>
</organism>
<evidence type="ECO:0000256" key="1">
    <source>
        <dbReference type="ARBA" id="ARBA00022729"/>
    </source>
</evidence>
<dbReference type="SUPFAM" id="SSF141072">
    <property type="entry name" value="CalX-like"/>
    <property type="match status" value="3"/>
</dbReference>
<dbReference type="RefSeq" id="WP_272873625.1">
    <property type="nucleotide sequence ID" value="NZ_SPMY01000007.1"/>
</dbReference>
<dbReference type="InterPro" id="IPR038081">
    <property type="entry name" value="CalX-like_sf"/>
</dbReference>
<dbReference type="EMBL" id="SPMY01000007">
    <property type="protein sequence ID" value="NMQ26796.1"/>
    <property type="molecule type" value="Genomic_DNA"/>
</dbReference>
<keyword evidence="2" id="KW-0677">Repeat</keyword>
<comment type="caution">
    <text evidence="6">The sequence shown here is derived from an EMBL/GenBank/DDBJ whole genome shotgun (WGS) entry which is preliminary data.</text>
</comment>
<reference evidence="6 7" key="1">
    <citation type="submission" date="2019-03" db="EMBL/GenBank/DDBJ databases">
        <title>Metabolic reconstructions from genomes of highly enriched 'Candidatus Accumulibacter' and 'Candidatus Competibacter' bioreactor populations.</title>
        <authorList>
            <person name="Annavajhala M.K."/>
            <person name="Welles L."/>
            <person name="Abbas B."/>
            <person name="Sorokin D."/>
            <person name="Park H."/>
            <person name="Van Loosdrecht M."/>
            <person name="Chandran K."/>
        </authorList>
    </citation>
    <scope>NUCLEOTIDE SEQUENCE [LARGE SCALE GENOMIC DNA]</scope>
    <source>
        <strain evidence="6 7">SBR_S</strain>
    </source>
</reference>
<dbReference type="Proteomes" id="UP000749010">
    <property type="component" value="Unassembled WGS sequence"/>
</dbReference>
<keyword evidence="3" id="KW-0106">Calcium</keyword>
<dbReference type="Gene3D" id="2.60.40.2030">
    <property type="match status" value="3"/>
</dbReference>
<evidence type="ECO:0000256" key="3">
    <source>
        <dbReference type="ARBA" id="ARBA00022837"/>
    </source>
</evidence>
<feature type="non-terminal residue" evidence="6">
    <location>
        <position position="352"/>
    </location>
</feature>
<evidence type="ECO:0000256" key="4">
    <source>
        <dbReference type="ARBA" id="ARBA00023065"/>
    </source>
</evidence>
<accession>A0ABX1TTM8</accession>
<evidence type="ECO:0000256" key="2">
    <source>
        <dbReference type="ARBA" id="ARBA00022737"/>
    </source>
</evidence>
<dbReference type="PANTHER" id="PTHR11878">
    <property type="entry name" value="SODIUM/CALCIUM EXCHANGER"/>
    <property type="match status" value="1"/>
</dbReference>
<feature type="domain" description="Calx-beta" evidence="5">
    <location>
        <begin position="103"/>
        <end position="203"/>
    </location>
</feature>
<keyword evidence="4" id="KW-0813">Transport</keyword>
<sequence length="352" mass="36500">MPIVIKVDHIVVSEANTHAVFTVRLSEADLLNPVTVNWNLTGLSAVSGNDFTNVSGVLTFNPGVLEQVISIPIVDNATPELLETFRLNLFSPSANAQIGNSIAVVTIIDNDAAPGTPVVTINDFVVDEAAKEASFVITLDRPSTGVVSMNYATQDGTAIAGSDFVATSGSLSFAVGETARTVQVSLLNDSTPESSEAFNLVLSALNGATTLDPVGTAIIAENDAVAVATSNISVDDIVVGESQTYADFLVRLDQPNTATVKVSYALLGASASGYGTDFHNQSGDLTFAPGETVKTVRATITNDSNPEPTENFVLLLSNPSSNATLARPVATATIIDNDAAPGTPVVTINDFV</sequence>
<feature type="domain" description="Calx-beta" evidence="5">
    <location>
        <begin position="2"/>
        <end position="90"/>
    </location>
</feature>
<evidence type="ECO:0000313" key="6">
    <source>
        <dbReference type="EMBL" id="NMQ26796.1"/>
    </source>
</evidence>
<gene>
    <name evidence="6" type="ORF">E4Q23_02910</name>
</gene>
<dbReference type="InterPro" id="IPR003644">
    <property type="entry name" value="Calx_beta"/>
</dbReference>
<name>A0ABX1TTM8_9PROT</name>
<evidence type="ECO:0000313" key="7">
    <source>
        <dbReference type="Proteomes" id="UP000749010"/>
    </source>
</evidence>
<keyword evidence="4" id="KW-0406">Ion transport</keyword>
<keyword evidence="1" id="KW-0732">Signal</keyword>
<keyword evidence="7" id="KW-1185">Reference proteome</keyword>
<dbReference type="SMART" id="SM00237">
    <property type="entry name" value="Calx_beta"/>
    <property type="match status" value="3"/>
</dbReference>
<evidence type="ECO:0000259" key="5">
    <source>
        <dbReference type="SMART" id="SM00237"/>
    </source>
</evidence>
<dbReference type="InterPro" id="IPR051171">
    <property type="entry name" value="CaCA"/>
</dbReference>
<feature type="domain" description="Calx-beta" evidence="5">
    <location>
        <begin position="215"/>
        <end position="317"/>
    </location>
</feature>